<protein>
    <submittedName>
        <fullName evidence="1">Uncharacterized protein</fullName>
    </submittedName>
</protein>
<dbReference type="EMBL" id="CP002458">
    <property type="protein sequence ID" value="ADV34201.1"/>
    <property type="molecule type" value="Genomic_DNA"/>
</dbReference>
<accession>A0AB32XBJ3</accession>
<gene>
    <name evidence="1" type="ordered locus">MfeM64YM_0195</name>
</gene>
<dbReference type="Proteomes" id="UP000007473">
    <property type="component" value="Chromosome"/>
</dbReference>
<sequence length="32" mass="3836">MNILESVKDKYLIEKQLEVSKTNLKNTIWAWV</sequence>
<evidence type="ECO:0000313" key="1">
    <source>
        <dbReference type="EMBL" id="ADV34201.1"/>
    </source>
</evidence>
<dbReference type="AlphaFoldDB" id="A0AB32XBJ3"/>
<reference evidence="1 2" key="1">
    <citation type="journal article" date="2011" name="J. Bacteriol.">
        <title>Genome sequence of the repetitive-sequence-rich Mycoplasma fermentans strain M64.</title>
        <authorList>
            <person name="Shu H.W."/>
            <person name="Liu T.T."/>
            <person name="Chang H.Y."/>
            <person name="Liu Y.M."/>
            <person name="Wu K.M."/>
            <person name="Shu H.Y."/>
            <person name="Tsai S.F."/>
            <person name="Hsiao K.J."/>
            <person name="Hu W.S."/>
            <person name="Ng W.V."/>
        </authorList>
    </citation>
    <scope>NUCLEOTIDE SEQUENCE [LARGE SCALE GENOMIC DNA]</scope>
    <source>
        <strain evidence="1 2">M64</strain>
    </source>
</reference>
<organism evidence="1 2">
    <name type="scientific">Mycoplasmopsis fermentans (strain M64)</name>
    <name type="common">Mycoplasma fermentans</name>
    <dbReference type="NCBI Taxonomy" id="943945"/>
    <lineage>
        <taxon>Bacteria</taxon>
        <taxon>Bacillati</taxon>
        <taxon>Mycoplasmatota</taxon>
        <taxon>Mycoplasmoidales</taxon>
        <taxon>Metamycoplasmataceae</taxon>
        <taxon>Mycoplasmopsis</taxon>
    </lineage>
</organism>
<dbReference type="KEGG" id="mfm:MfeM64YM_0195"/>
<proteinExistence type="predicted"/>
<name>A0AB32XBJ3_MYCFM</name>
<evidence type="ECO:0000313" key="2">
    <source>
        <dbReference type="Proteomes" id="UP000007473"/>
    </source>
</evidence>